<proteinExistence type="inferred from homology"/>
<evidence type="ECO:0000313" key="2">
    <source>
        <dbReference type="Proteomes" id="UP000189703"/>
    </source>
</evidence>
<dbReference type="AlphaFoldDB" id="A0A1U8Q0Z8"/>
<organism evidence="2 3">
    <name type="scientific">Nelumbo nucifera</name>
    <name type="common">Sacred lotus</name>
    <dbReference type="NCBI Taxonomy" id="4432"/>
    <lineage>
        <taxon>Eukaryota</taxon>
        <taxon>Viridiplantae</taxon>
        <taxon>Streptophyta</taxon>
        <taxon>Embryophyta</taxon>
        <taxon>Tracheophyta</taxon>
        <taxon>Spermatophyta</taxon>
        <taxon>Magnoliopsida</taxon>
        <taxon>Proteales</taxon>
        <taxon>Nelumbonaceae</taxon>
        <taxon>Nelumbo</taxon>
    </lineage>
</organism>
<dbReference type="PANTHER" id="PTHR21071:SF4">
    <property type="entry name" value="UDP-N-ACETYLENOLPYRUVOYLGLUCOSAMINE REDUCTASE"/>
    <property type="match status" value="1"/>
</dbReference>
<gene>
    <name evidence="3" type="primary">LOC104588193</name>
</gene>
<keyword evidence="2" id="KW-1185">Reference proteome</keyword>
<dbReference type="OrthoDB" id="66620at2759"/>
<dbReference type="Proteomes" id="UP000189703">
    <property type="component" value="Unplaced"/>
</dbReference>
<dbReference type="STRING" id="4432.A0A1U8Q0Z8"/>
<name>A0A1U8Q0Z8_NELNU</name>
<reference evidence="3" key="1">
    <citation type="submission" date="2025-08" db="UniProtKB">
        <authorList>
            <consortium name="RefSeq"/>
        </authorList>
    </citation>
    <scope>IDENTIFICATION</scope>
</reference>
<protein>
    <submittedName>
        <fullName evidence="3">Uncharacterized protein LOC104588193</fullName>
    </submittedName>
</protein>
<dbReference type="InterPro" id="IPR003170">
    <property type="entry name" value="MurB"/>
</dbReference>
<dbReference type="RefSeq" id="XP_019051651.1">
    <property type="nucleotide sequence ID" value="XM_019196106.1"/>
</dbReference>
<dbReference type="GO" id="GO:0005829">
    <property type="term" value="C:cytosol"/>
    <property type="evidence" value="ECO:0000318"/>
    <property type="project" value="GO_Central"/>
</dbReference>
<dbReference type="Gene3D" id="3.30.465.10">
    <property type="match status" value="1"/>
</dbReference>
<dbReference type="InterPro" id="IPR006094">
    <property type="entry name" value="Oxid_FAD_bind_N"/>
</dbReference>
<dbReference type="InterPro" id="IPR016169">
    <property type="entry name" value="FAD-bd_PCMH_sub2"/>
</dbReference>
<dbReference type="HAMAP" id="MF_00037">
    <property type="entry name" value="MurB"/>
    <property type="match status" value="1"/>
</dbReference>
<dbReference type="PANTHER" id="PTHR21071">
    <property type="entry name" value="UDP-N-ACETYLENOLPYRUVOYLGLUCOSAMINE REDUCTASE"/>
    <property type="match status" value="1"/>
</dbReference>
<feature type="domain" description="FAD linked oxidase N-terminal" evidence="1">
    <location>
        <begin position="21"/>
        <end position="96"/>
    </location>
</feature>
<dbReference type="GO" id="GO:0071555">
    <property type="term" value="P:cell wall organization"/>
    <property type="evidence" value="ECO:0000318"/>
    <property type="project" value="GO_Central"/>
</dbReference>
<accession>A0A1U8Q0Z8</accession>
<dbReference type="KEGG" id="nnu:104588193"/>
<dbReference type="GeneID" id="104588193"/>
<dbReference type="GO" id="GO:0008762">
    <property type="term" value="F:UDP-N-acetylmuramate dehydrogenase activity"/>
    <property type="evidence" value="ECO:0000318"/>
    <property type="project" value="GO_Central"/>
</dbReference>
<evidence type="ECO:0000313" key="3">
    <source>
        <dbReference type="RefSeq" id="XP_019051651.1"/>
    </source>
</evidence>
<dbReference type="InterPro" id="IPR036318">
    <property type="entry name" value="FAD-bd_PCMH-like_sf"/>
</dbReference>
<sequence length="145" mass="15948">MAPIAFFDDSGFEGCVILNRIDFLERIKPGVYRMGSGYLFNRLGVQCTNEGFSGLEFASGIPGTVGGVVYMNVGDNGQEIVDAIDTIEIVTVDGRHQILYRSDLAFGYRMSPFQAMQDLTAIVAVTFHLLPSASTKEHQQAYLKK</sequence>
<dbReference type="InParanoid" id="A0A1U8Q0Z8"/>
<dbReference type="SUPFAM" id="SSF56176">
    <property type="entry name" value="FAD-binding/transporter-associated domain-like"/>
    <property type="match status" value="1"/>
</dbReference>
<evidence type="ECO:0000259" key="1">
    <source>
        <dbReference type="Pfam" id="PF01565"/>
    </source>
</evidence>
<dbReference type="GO" id="GO:0050660">
    <property type="term" value="F:flavin adenine dinucleotide binding"/>
    <property type="evidence" value="ECO:0000318"/>
    <property type="project" value="GO_Central"/>
</dbReference>
<dbReference type="Pfam" id="PF01565">
    <property type="entry name" value="FAD_binding_4"/>
    <property type="match status" value="1"/>
</dbReference>